<protein>
    <submittedName>
        <fullName evidence="2">Protein exordium</fullName>
    </submittedName>
</protein>
<reference evidence="2" key="1">
    <citation type="submission" date="2020-07" db="EMBL/GenBank/DDBJ databases">
        <title>Ethylene signaling mediates host invasion by parasitic plants.</title>
        <authorList>
            <person name="Yoshida S."/>
        </authorList>
    </citation>
    <scope>NUCLEOTIDE SEQUENCE</scope>
    <source>
        <strain evidence="2">Okayama</strain>
    </source>
</reference>
<evidence type="ECO:0000256" key="1">
    <source>
        <dbReference type="SAM" id="MobiDB-lite"/>
    </source>
</evidence>
<feature type="compositionally biased region" description="Polar residues" evidence="1">
    <location>
        <begin position="8"/>
        <end position="18"/>
    </location>
</feature>
<feature type="compositionally biased region" description="Low complexity" evidence="1">
    <location>
        <begin position="47"/>
        <end position="57"/>
    </location>
</feature>
<dbReference type="EMBL" id="BMAC01000311">
    <property type="protein sequence ID" value="GFP93350.1"/>
    <property type="molecule type" value="Genomic_DNA"/>
</dbReference>
<dbReference type="AlphaFoldDB" id="A0A830C104"/>
<accession>A0A830C104</accession>
<sequence>MAPFSAAKSPSTSSGTANSRRRRGPSSPISSPPSRRRRRRLLGAATRPSPRGGRPSRNTTILPETGTLTPCRFIWGNKSSTRDTPPENHSPRNRSSSWPPRATSKTPSTSF</sequence>
<gene>
    <name evidence="2" type="ORF">PHJA_001479400</name>
</gene>
<name>A0A830C104_9LAMI</name>
<evidence type="ECO:0000313" key="3">
    <source>
        <dbReference type="Proteomes" id="UP000653305"/>
    </source>
</evidence>
<evidence type="ECO:0000313" key="2">
    <source>
        <dbReference type="EMBL" id="GFP93350.1"/>
    </source>
</evidence>
<keyword evidence="3" id="KW-1185">Reference proteome</keyword>
<proteinExistence type="predicted"/>
<comment type="caution">
    <text evidence="2">The sequence shown here is derived from an EMBL/GenBank/DDBJ whole genome shotgun (WGS) entry which is preliminary data.</text>
</comment>
<feature type="compositionally biased region" description="Polar residues" evidence="1">
    <location>
        <begin position="58"/>
        <end position="68"/>
    </location>
</feature>
<dbReference type="Proteomes" id="UP000653305">
    <property type="component" value="Unassembled WGS sequence"/>
</dbReference>
<feature type="region of interest" description="Disordered" evidence="1">
    <location>
        <begin position="1"/>
        <end position="111"/>
    </location>
</feature>
<feature type="compositionally biased region" description="Basic and acidic residues" evidence="1">
    <location>
        <begin position="80"/>
        <end position="90"/>
    </location>
</feature>
<organism evidence="2 3">
    <name type="scientific">Phtheirospermum japonicum</name>
    <dbReference type="NCBI Taxonomy" id="374723"/>
    <lineage>
        <taxon>Eukaryota</taxon>
        <taxon>Viridiplantae</taxon>
        <taxon>Streptophyta</taxon>
        <taxon>Embryophyta</taxon>
        <taxon>Tracheophyta</taxon>
        <taxon>Spermatophyta</taxon>
        <taxon>Magnoliopsida</taxon>
        <taxon>eudicotyledons</taxon>
        <taxon>Gunneridae</taxon>
        <taxon>Pentapetalae</taxon>
        <taxon>asterids</taxon>
        <taxon>lamiids</taxon>
        <taxon>Lamiales</taxon>
        <taxon>Orobanchaceae</taxon>
        <taxon>Orobanchaceae incertae sedis</taxon>
        <taxon>Phtheirospermum</taxon>
    </lineage>
</organism>